<sequence>MAGKDSLAIEDGTEVLERDFSSVPNPEFPPEPEEQRRLPLSTGRKCYVNVAKGASGENGSVSKMAGKDSLAIENGTEVPERDFSSG</sequence>
<keyword evidence="3" id="KW-1185">Reference proteome</keyword>
<comment type="caution">
    <text evidence="2">The sequence shown here is derived from an EMBL/GenBank/DDBJ whole genome shotgun (WGS) entry which is preliminary data.</text>
</comment>
<name>A0AAV4RFV4_CAEEX</name>
<dbReference type="AlphaFoldDB" id="A0AAV4RFV4"/>
<feature type="region of interest" description="Disordered" evidence="1">
    <location>
        <begin position="1"/>
        <end position="86"/>
    </location>
</feature>
<protein>
    <submittedName>
        <fullName evidence="2">Uncharacterized protein</fullName>
    </submittedName>
</protein>
<dbReference type="EMBL" id="BPLR01007942">
    <property type="protein sequence ID" value="GIY20863.1"/>
    <property type="molecule type" value="Genomic_DNA"/>
</dbReference>
<proteinExistence type="predicted"/>
<gene>
    <name evidence="2" type="ORF">CEXT_393841</name>
</gene>
<evidence type="ECO:0000256" key="1">
    <source>
        <dbReference type="SAM" id="MobiDB-lite"/>
    </source>
</evidence>
<organism evidence="2 3">
    <name type="scientific">Caerostris extrusa</name>
    <name type="common">Bark spider</name>
    <name type="synonym">Caerostris bankana</name>
    <dbReference type="NCBI Taxonomy" id="172846"/>
    <lineage>
        <taxon>Eukaryota</taxon>
        <taxon>Metazoa</taxon>
        <taxon>Ecdysozoa</taxon>
        <taxon>Arthropoda</taxon>
        <taxon>Chelicerata</taxon>
        <taxon>Arachnida</taxon>
        <taxon>Araneae</taxon>
        <taxon>Araneomorphae</taxon>
        <taxon>Entelegynae</taxon>
        <taxon>Araneoidea</taxon>
        <taxon>Araneidae</taxon>
        <taxon>Caerostris</taxon>
    </lineage>
</organism>
<accession>A0AAV4RFV4</accession>
<evidence type="ECO:0000313" key="2">
    <source>
        <dbReference type="EMBL" id="GIY20863.1"/>
    </source>
</evidence>
<reference evidence="2 3" key="1">
    <citation type="submission" date="2021-06" db="EMBL/GenBank/DDBJ databases">
        <title>Caerostris extrusa draft genome.</title>
        <authorList>
            <person name="Kono N."/>
            <person name="Arakawa K."/>
        </authorList>
    </citation>
    <scope>NUCLEOTIDE SEQUENCE [LARGE SCALE GENOMIC DNA]</scope>
</reference>
<evidence type="ECO:0000313" key="3">
    <source>
        <dbReference type="Proteomes" id="UP001054945"/>
    </source>
</evidence>
<dbReference type="Proteomes" id="UP001054945">
    <property type="component" value="Unassembled WGS sequence"/>
</dbReference>